<keyword evidence="1" id="KW-0812">Transmembrane</keyword>
<proteinExistence type="predicted"/>
<dbReference type="InterPro" id="IPR012902">
    <property type="entry name" value="N_methyl_site"/>
</dbReference>
<dbReference type="RefSeq" id="WP_143870962.1">
    <property type="nucleotide sequence ID" value="NZ_CP041660.1"/>
</dbReference>
<gene>
    <name evidence="2" type="ORF">ABS311_01910</name>
</gene>
<organism evidence="2 3">
    <name type="scientific">Catenovulum sediminis</name>
    <dbReference type="NCBI Taxonomy" id="1740262"/>
    <lineage>
        <taxon>Bacteria</taxon>
        <taxon>Pseudomonadati</taxon>
        <taxon>Pseudomonadota</taxon>
        <taxon>Gammaproteobacteria</taxon>
        <taxon>Alteromonadales</taxon>
        <taxon>Alteromonadaceae</taxon>
        <taxon>Catenovulum</taxon>
    </lineage>
</organism>
<comment type="caution">
    <text evidence="2">The sequence shown here is derived from an EMBL/GenBank/DDBJ whole genome shotgun (WGS) entry which is preliminary data.</text>
</comment>
<reference evidence="2 3" key="1">
    <citation type="submission" date="2024-06" db="EMBL/GenBank/DDBJ databases">
        <authorList>
            <person name="Chen R.Y."/>
        </authorList>
    </citation>
    <scope>NUCLEOTIDE SEQUENCE [LARGE SCALE GENOMIC DNA]</scope>
    <source>
        <strain evidence="2 3">D2</strain>
    </source>
</reference>
<accession>A0ABV1RD15</accession>
<feature type="transmembrane region" description="Helical" evidence="1">
    <location>
        <begin position="6"/>
        <end position="26"/>
    </location>
</feature>
<sequence>MRKCAAFTLIEMVTVIVVLSIVGVFMSRFMGWGAMYYVDVSERQLVLDDSRFIIERLTRELRTAVPYSLRVLNDNANNQSCIEFIPIVTSGRYINIPLAPASSTQLTLISPTNSNILAGQNISIYPTNSADIYDTSNNQTFTIDSVDAVAGDGSQVIHFASASSFASPSAAQRYYTWTNPVSYCLENTNIVRYQNYPASAVQNTRAQLQAINTTSSSLMAENVSNQVATEAPFHVTSDASLIRHAQIALYLEFSRLTDDNENMFFHHLVQIPNAP</sequence>
<keyword evidence="3" id="KW-1185">Reference proteome</keyword>
<dbReference type="Pfam" id="PF07963">
    <property type="entry name" value="N_methyl"/>
    <property type="match status" value="1"/>
</dbReference>
<dbReference type="Proteomes" id="UP001467690">
    <property type="component" value="Unassembled WGS sequence"/>
</dbReference>
<protein>
    <submittedName>
        <fullName evidence="2">Type II secretion system protein</fullName>
    </submittedName>
</protein>
<evidence type="ECO:0000256" key="1">
    <source>
        <dbReference type="SAM" id="Phobius"/>
    </source>
</evidence>
<evidence type="ECO:0000313" key="2">
    <source>
        <dbReference type="EMBL" id="MER2490640.1"/>
    </source>
</evidence>
<keyword evidence="1" id="KW-0472">Membrane</keyword>
<dbReference type="NCBIfam" id="TIGR02532">
    <property type="entry name" value="IV_pilin_GFxxxE"/>
    <property type="match status" value="1"/>
</dbReference>
<dbReference type="EMBL" id="JBELOE010000062">
    <property type="protein sequence ID" value="MER2490640.1"/>
    <property type="molecule type" value="Genomic_DNA"/>
</dbReference>
<keyword evidence="1" id="KW-1133">Transmembrane helix</keyword>
<evidence type="ECO:0000313" key="3">
    <source>
        <dbReference type="Proteomes" id="UP001467690"/>
    </source>
</evidence>
<name>A0ABV1RD15_9ALTE</name>